<dbReference type="Gene3D" id="3.90.1570.10">
    <property type="entry name" value="tt1808, chain A"/>
    <property type="match status" value="1"/>
</dbReference>
<accession>A0A9N9BAB2</accession>
<evidence type="ECO:0000313" key="3">
    <source>
        <dbReference type="Proteomes" id="UP000789375"/>
    </source>
</evidence>
<name>A0A9N9BAB2_FUNMO</name>
<sequence length="228" mass="25352">MASYKEIILEKAETEKIIDFRQEFLEKNATKFIVPNCSEELYNKIANSNPHIKLNLIRGKLEIIPVLAHTDEREAEIVGQVRNWRVVNRHLVGHYGGPSGAYKVPDGAGGTNILGPDASIVPPKANIPNMPPLQPGEPDFPQVAPNFVIELRSDSDSASDVHEKMLNWMIGGVDKGISIDPFTNIIKVYTRDLTTNTITCHEHHSCTRATRIASQVLPGFVLSLYDIF</sequence>
<keyword evidence="3" id="KW-1185">Reference proteome</keyword>
<evidence type="ECO:0000259" key="1">
    <source>
        <dbReference type="Pfam" id="PF05685"/>
    </source>
</evidence>
<organism evidence="2 3">
    <name type="scientific">Funneliformis mosseae</name>
    <name type="common">Endomycorrhizal fungus</name>
    <name type="synonym">Glomus mosseae</name>
    <dbReference type="NCBI Taxonomy" id="27381"/>
    <lineage>
        <taxon>Eukaryota</taxon>
        <taxon>Fungi</taxon>
        <taxon>Fungi incertae sedis</taxon>
        <taxon>Mucoromycota</taxon>
        <taxon>Glomeromycotina</taxon>
        <taxon>Glomeromycetes</taxon>
        <taxon>Glomerales</taxon>
        <taxon>Glomeraceae</taxon>
        <taxon>Funneliformis</taxon>
    </lineage>
</organism>
<dbReference type="InterPro" id="IPR008538">
    <property type="entry name" value="Uma2"/>
</dbReference>
<dbReference type="AlphaFoldDB" id="A0A9N9BAB2"/>
<dbReference type="Proteomes" id="UP000789375">
    <property type="component" value="Unassembled WGS sequence"/>
</dbReference>
<gene>
    <name evidence="2" type="ORF">FMOSSE_LOCUS6808</name>
</gene>
<evidence type="ECO:0000313" key="2">
    <source>
        <dbReference type="EMBL" id="CAG8557923.1"/>
    </source>
</evidence>
<dbReference type="Pfam" id="PF05685">
    <property type="entry name" value="Uma2"/>
    <property type="match status" value="1"/>
</dbReference>
<protein>
    <submittedName>
        <fullName evidence="2">5797_t:CDS:1</fullName>
    </submittedName>
</protein>
<dbReference type="CDD" id="cd06260">
    <property type="entry name" value="DUF820-like"/>
    <property type="match status" value="1"/>
</dbReference>
<dbReference type="EMBL" id="CAJVPP010001478">
    <property type="protein sequence ID" value="CAG8557923.1"/>
    <property type="molecule type" value="Genomic_DNA"/>
</dbReference>
<dbReference type="InterPro" id="IPR012296">
    <property type="entry name" value="Nuclease_put_TT1808"/>
</dbReference>
<reference evidence="2" key="1">
    <citation type="submission" date="2021-06" db="EMBL/GenBank/DDBJ databases">
        <authorList>
            <person name="Kallberg Y."/>
            <person name="Tangrot J."/>
            <person name="Rosling A."/>
        </authorList>
    </citation>
    <scope>NUCLEOTIDE SEQUENCE</scope>
    <source>
        <strain evidence="2">87-6 pot B 2015</strain>
    </source>
</reference>
<proteinExistence type="predicted"/>
<dbReference type="GO" id="GO:0006302">
    <property type="term" value="P:double-strand break repair"/>
    <property type="evidence" value="ECO:0007669"/>
    <property type="project" value="UniProtKB-ARBA"/>
</dbReference>
<dbReference type="SUPFAM" id="SSF52980">
    <property type="entry name" value="Restriction endonuclease-like"/>
    <property type="match status" value="1"/>
</dbReference>
<feature type="domain" description="Putative restriction endonuclease" evidence="1">
    <location>
        <begin position="42"/>
        <end position="222"/>
    </location>
</feature>
<comment type="caution">
    <text evidence="2">The sequence shown here is derived from an EMBL/GenBank/DDBJ whole genome shotgun (WGS) entry which is preliminary data.</text>
</comment>
<dbReference type="InterPro" id="IPR011335">
    <property type="entry name" value="Restrct_endonuc-II-like"/>
</dbReference>